<proteinExistence type="predicted"/>
<dbReference type="HOGENOM" id="CLU_1532100_0_0_1"/>
<evidence type="ECO:0000313" key="2">
    <source>
        <dbReference type="Proteomes" id="UP000001631"/>
    </source>
</evidence>
<evidence type="ECO:0000313" key="1">
    <source>
        <dbReference type="EMBL" id="EEH05815.1"/>
    </source>
</evidence>
<organism evidence="1 2">
    <name type="scientific">Ajellomyces capsulatus (strain G186AR / H82 / ATCC MYA-2454 / RMSCC 2432)</name>
    <name type="common">Darling's disease fungus</name>
    <name type="synonym">Histoplasma capsulatum</name>
    <dbReference type="NCBI Taxonomy" id="447093"/>
    <lineage>
        <taxon>Eukaryota</taxon>
        <taxon>Fungi</taxon>
        <taxon>Dikarya</taxon>
        <taxon>Ascomycota</taxon>
        <taxon>Pezizomycotina</taxon>
        <taxon>Eurotiomycetes</taxon>
        <taxon>Eurotiomycetidae</taxon>
        <taxon>Onygenales</taxon>
        <taxon>Ajellomycetaceae</taxon>
        <taxon>Histoplasma</taxon>
    </lineage>
</organism>
<gene>
    <name evidence="1" type="ORF">HCBG_06079</name>
</gene>
<dbReference type="InParanoid" id="C0NSE9"/>
<name>C0NSE9_AJECG</name>
<protein>
    <submittedName>
        <fullName evidence="1">Uncharacterized protein</fullName>
    </submittedName>
</protein>
<dbReference type="Proteomes" id="UP000001631">
    <property type="component" value="Unassembled WGS sequence"/>
</dbReference>
<dbReference type="GeneID" id="69039095"/>
<accession>C0NSE9</accession>
<reference evidence="1" key="1">
    <citation type="submission" date="2009-02" db="EMBL/GenBank/DDBJ databases">
        <title>The Genome Sequence of Ajellomyces capsulatus strain G186AR.</title>
        <authorList>
            <consortium name="The Broad Institute Genome Sequencing Platform"/>
            <person name="Champion M."/>
            <person name="Cuomo C."/>
            <person name="Ma L.-J."/>
            <person name="Henn M.R."/>
            <person name="Sil A."/>
            <person name="Goldman B."/>
            <person name="Young S.K."/>
            <person name="Kodira C.D."/>
            <person name="Zeng Q."/>
            <person name="Koehrsen M."/>
            <person name="Alvarado L."/>
            <person name="Berlin A."/>
            <person name="Borenstein D."/>
            <person name="Chen Z."/>
            <person name="Engels R."/>
            <person name="Freedman E."/>
            <person name="Gellesch M."/>
            <person name="Goldberg J."/>
            <person name="Griggs A."/>
            <person name="Gujja S."/>
            <person name="Heiman D."/>
            <person name="Hepburn T."/>
            <person name="Howarth C."/>
            <person name="Jen D."/>
            <person name="Larson L."/>
            <person name="Lewis B."/>
            <person name="Mehta T."/>
            <person name="Park D."/>
            <person name="Pearson M."/>
            <person name="Roberts A."/>
            <person name="Saif S."/>
            <person name="Shea T."/>
            <person name="Shenoy N."/>
            <person name="Sisk P."/>
            <person name="Stolte C."/>
            <person name="Sykes S."/>
            <person name="Walk T."/>
            <person name="White J."/>
            <person name="Yandava C."/>
            <person name="Klein B."/>
            <person name="McEwen J.G."/>
            <person name="Puccia R."/>
            <person name="Goldman G.H."/>
            <person name="Felipe M.S."/>
            <person name="Nino-Vega G."/>
            <person name="San-Blas G."/>
            <person name="Taylor J."/>
            <person name="Mendoza L."/>
            <person name="Galagan J."/>
            <person name="Nusbaum C."/>
            <person name="Birren B."/>
        </authorList>
    </citation>
    <scope>NUCLEOTIDE SEQUENCE</scope>
    <source>
        <strain evidence="1">G186AR</strain>
    </source>
</reference>
<sequence length="175" mass="19868">MDFQNLACVDMLNSNRRKQNVECAGRVLRETSVIHKLSHSLPFPPPIPDSVGLYLSLNTQPQHIRGFQSTCTPAPQNRRRPAPTPVAGIVWQSAPWWASGIDGDRTWTNWGLGLGLGQVQGGEWDLEEEEPELELEEELEDELEELEPELEQEQERQEHIAPAFQRDKVLCCFNA</sequence>
<dbReference type="EMBL" id="GG663370">
    <property type="protein sequence ID" value="EEH05815.1"/>
    <property type="molecule type" value="Genomic_DNA"/>
</dbReference>
<dbReference type="AlphaFoldDB" id="C0NSE9"/>
<dbReference type="RefSeq" id="XP_045286296.1">
    <property type="nucleotide sequence ID" value="XM_045433128.1"/>
</dbReference>
<keyword evidence="2" id="KW-1185">Reference proteome</keyword>